<organism evidence="1 2">
    <name type="scientific">Apteryx owenii</name>
    <name type="common">Little spotted kiwi</name>
    <dbReference type="NCBI Taxonomy" id="8824"/>
    <lineage>
        <taxon>Eukaryota</taxon>
        <taxon>Metazoa</taxon>
        <taxon>Chordata</taxon>
        <taxon>Craniata</taxon>
        <taxon>Vertebrata</taxon>
        <taxon>Euteleostomi</taxon>
        <taxon>Archelosauria</taxon>
        <taxon>Archosauria</taxon>
        <taxon>Dinosauria</taxon>
        <taxon>Saurischia</taxon>
        <taxon>Theropoda</taxon>
        <taxon>Coelurosauria</taxon>
        <taxon>Aves</taxon>
        <taxon>Palaeognathae</taxon>
        <taxon>Apterygiformes</taxon>
        <taxon>Apterygidae</taxon>
        <taxon>Apteryx</taxon>
    </lineage>
</organism>
<reference evidence="1" key="1">
    <citation type="submission" date="2025-08" db="UniProtKB">
        <authorList>
            <consortium name="Ensembl"/>
        </authorList>
    </citation>
    <scope>IDENTIFICATION</scope>
</reference>
<dbReference type="Ensembl" id="ENSAOWT00000002321.1">
    <property type="protein sequence ID" value="ENSAOWP00000002038.1"/>
    <property type="gene ID" value="ENSAOWG00000001477.1"/>
</dbReference>
<accession>A0A8B9NZD7</accession>
<sequence>MYLKHHTRKKVCAFPLQWLDGPQAEPAQPAPCSWLSPALPPRSCRPPGDRRPPGAIGSLGFLNSLLVLVLFCRSKALRSPVSLLLRNIPPSGQTACALGTPFGFATSARRLVGCVRHGFANALFGRAKSHQSQDLSLFTSQKRD</sequence>
<dbReference type="Proteomes" id="UP000694424">
    <property type="component" value="Unplaced"/>
</dbReference>
<keyword evidence="2" id="KW-1185">Reference proteome</keyword>
<name>A0A8B9NZD7_APTOW</name>
<evidence type="ECO:0000313" key="1">
    <source>
        <dbReference type="Ensembl" id="ENSAOWP00000002038.1"/>
    </source>
</evidence>
<dbReference type="AlphaFoldDB" id="A0A8B9NZD7"/>
<protein>
    <submittedName>
        <fullName evidence="1">Uncharacterized protein</fullName>
    </submittedName>
</protein>
<reference evidence="1" key="2">
    <citation type="submission" date="2025-09" db="UniProtKB">
        <authorList>
            <consortium name="Ensembl"/>
        </authorList>
    </citation>
    <scope>IDENTIFICATION</scope>
</reference>
<proteinExistence type="predicted"/>
<evidence type="ECO:0000313" key="2">
    <source>
        <dbReference type="Proteomes" id="UP000694424"/>
    </source>
</evidence>